<name>A0A1F5HC39_9BACT</name>
<dbReference type="Proteomes" id="UP000176751">
    <property type="component" value="Unassembled WGS sequence"/>
</dbReference>
<sequence length="290" mass="32284">MIRGPEASVYKGFGPEDQDMFSRTLRECEATWNCTELKPGTLDDMLVYQFELAIAQGRNAVNVLDLGCGSGAAIKNIINDSAVPERQLIPKSRGILTSHPSLTLRVVGLTDATDTQQFLQREPIVLSAYSTPPLVSQQVEAEIVYYSITEAQGLGQFTEAVGMPKVDLIIATGFFCYIEGDDQFRQILSDAISVLRANGGRLLAFKYGNIPDREWSEEYISNALCQLMAFSGKDLLEAGESVWQEARGKIELSTKRRNEILEQFETDKGLSLQYNKDILIVDRVRSTPDR</sequence>
<accession>A0A1F5HC39</accession>
<proteinExistence type="predicted"/>
<dbReference type="InterPro" id="IPR029063">
    <property type="entry name" value="SAM-dependent_MTases_sf"/>
</dbReference>
<organism evidence="1 2">
    <name type="scientific">Candidatus Curtissbacteria bacterium RIFOXYA1_FULL_41_14</name>
    <dbReference type="NCBI Taxonomy" id="1797737"/>
    <lineage>
        <taxon>Bacteria</taxon>
        <taxon>Candidatus Curtissiibacteriota</taxon>
    </lineage>
</organism>
<dbReference type="AlphaFoldDB" id="A0A1F5HC39"/>
<dbReference type="SUPFAM" id="SSF53335">
    <property type="entry name" value="S-adenosyl-L-methionine-dependent methyltransferases"/>
    <property type="match status" value="1"/>
</dbReference>
<evidence type="ECO:0008006" key="3">
    <source>
        <dbReference type="Google" id="ProtNLM"/>
    </source>
</evidence>
<evidence type="ECO:0000313" key="1">
    <source>
        <dbReference type="EMBL" id="OGE01640.1"/>
    </source>
</evidence>
<comment type="caution">
    <text evidence="1">The sequence shown here is derived from an EMBL/GenBank/DDBJ whole genome shotgun (WGS) entry which is preliminary data.</text>
</comment>
<dbReference type="EMBL" id="MFCA01000025">
    <property type="protein sequence ID" value="OGE01640.1"/>
    <property type="molecule type" value="Genomic_DNA"/>
</dbReference>
<evidence type="ECO:0000313" key="2">
    <source>
        <dbReference type="Proteomes" id="UP000176751"/>
    </source>
</evidence>
<reference evidence="1 2" key="1">
    <citation type="journal article" date="2016" name="Nat. Commun.">
        <title>Thousands of microbial genomes shed light on interconnected biogeochemical processes in an aquifer system.</title>
        <authorList>
            <person name="Anantharaman K."/>
            <person name="Brown C.T."/>
            <person name="Hug L.A."/>
            <person name="Sharon I."/>
            <person name="Castelle C.J."/>
            <person name="Probst A.J."/>
            <person name="Thomas B.C."/>
            <person name="Singh A."/>
            <person name="Wilkins M.J."/>
            <person name="Karaoz U."/>
            <person name="Brodie E.L."/>
            <person name="Williams K.H."/>
            <person name="Hubbard S.S."/>
            <person name="Banfield J.F."/>
        </authorList>
    </citation>
    <scope>NUCLEOTIDE SEQUENCE [LARGE SCALE GENOMIC DNA]</scope>
</reference>
<gene>
    <name evidence="1" type="ORF">A2196_02020</name>
</gene>
<protein>
    <recommendedName>
        <fullName evidence="3">Methyltransferase domain-containing protein</fullName>
    </recommendedName>
</protein>